<dbReference type="InterPro" id="IPR001753">
    <property type="entry name" value="Enoyl-CoA_hydra/iso"/>
</dbReference>
<reference evidence="2" key="1">
    <citation type="journal article" date="2019" name="Int. J. Syst. Evol. Microbiol.">
        <title>The Global Catalogue of Microorganisms (GCM) 10K type strain sequencing project: providing services to taxonomists for standard genome sequencing and annotation.</title>
        <authorList>
            <consortium name="The Broad Institute Genomics Platform"/>
            <consortium name="The Broad Institute Genome Sequencing Center for Infectious Disease"/>
            <person name="Wu L."/>
            <person name="Ma J."/>
        </authorList>
    </citation>
    <scope>NUCLEOTIDE SEQUENCE [LARGE SCALE GENOMIC DNA]</scope>
    <source>
        <strain evidence="2">JCM 4816</strain>
    </source>
</reference>
<dbReference type="PANTHER" id="PTHR11941">
    <property type="entry name" value="ENOYL-COA HYDRATASE-RELATED"/>
    <property type="match status" value="1"/>
</dbReference>
<keyword evidence="2" id="KW-1185">Reference proteome</keyword>
<dbReference type="PANTHER" id="PTHR11941:SF54">
    <property type="entry name" value="ENOYL-COA HYDRATASE, MITOCHONDRIAL"/>
    <property type="match status" value="1"/>
</dbReference>
<name>A0ABW1GAN3_9ACTN</name>
<dbReference type="Proteomes" id="UP001596174">
    <property type="component" value="Unassembled WGS sequence"/>
</dbReference>
<dbReference type="SUPFAM" id="SSF52096">
    <property type="entry name" value="ClpP/crotonase"/>
    <property type="match status" value="1"/>
</dbReference>
<dbReference type="InterPro" id="IPR029045">
    <property type="entry name" value="ClpP/crotonase-like_dom_sf"/>
</dbReference>
<evidence type="ECO:0000313" key="1">
    <source>
        <dbReference type="EMBL" id="MFC5911248.1"/>
    </source>
</evidence>
<proteinExistence type="predicted"/>
<sequence>MSTWSVERLGAVAVLGFTRPPDNYMDFASVIALGDLLEGLAQDSEQVKVVMVTGGPDDRFIDHAELADLARASAGQASEEELGAWPRALQLLEEIPQPTIAAIDGLASGGGNELALACTLRVASTRARFQQPEITAGFIPGGGGSVRLPRLVGLGHAAEVVLTGREFSADEALRSGWVNAVLSAEDFRTEALQWVEAVARNAGPALFAAKRSIVTGSRLPFPEATGLERQLFSGLRPGTGADASS</sequence>
<dbReference type="CDD" id="cd06558">
    <property type="entry name" value="crotonase-like"/>
    <property type="match status" value="1"/>
</dbReference>
<dbReference type="RefSeq" id="WP_380589871.1">
    <property type="nucleotide sequence ID" value="NZ_JBHSQJ010000152.1"/>
</dbReference>
<accession>A0ABW1GAN3</accession>
<comment type="caution">
    <text evidence="1">The sequence shown here is derived from an EMBL/GenBank/DDBJ whole genome shotgun (WGS) entry which is preliminary data.</text>
</comment>
<dbReference type="EMBL" id="JBHSQJ010000152">
    <property type="protein sequence ID" value="MFC5911248.1"/>
    <property type="molecule type" value="Genomic_DNA"/>
</dbReference>
<dbReference type="Gene3D" id="3.90.226.10">
    <property type="entry name" value="2-enoyl-CoA Hydratase, Chain A, domain 1"/>
    <property type="match status" value="1"/>
</dbReference>
<dbReference type="Pfam" id="PF00378">
    <property type="entry name" value="ECH_1"/>
    <property type="match status" value="1"/>
</dbReference>
<gene>
    <name evidence="1" type="ORF">ACFP3V_29090</name>
</gene>
<protein>
    <submittedName>
        <fullName evidence="1">Enoyl-CoA hydratase/isomerase family protein</fullName>
    </submittedName>
</protein>
<organism evidence="1 2">
    <name type="scientific">Streptacidiphilus monticola</name>
    <dbReference type="NCBI Taxonomy" id="2161674"/>
    <lineage>
        <taxon>Bacteria</taxon>
        <taxon>Bacillati</taxon>
        <taxon>Actinomycetota</taxon>
        <taxon>Actinomycetes</taxon>
        <taxon>Kitasatosporales</taxon>
        <taxon>Streptomycetaceae</taxon>
        <taxon>Streptacidiphilus</taxon>
    </lineage>
</organism>
<evidence type="ECO:0000313" key="2">
    <source>
        <dbReference type="Proteomes" id="UP001596174"/>
    </source>
</evidence>